<dbReference type="InterPro" id="IPR052341">
    <property type="entry name" value="LOG_family_nucleotidases"/>
</dbReference>
<dbReference type="Gene3D" id="3.30.1850.10">
    <property type="entry name" value="MoCo carrier protein-like"/>
    <property type="match status" value="1"/>
</dbReference>
<sequence>MTYEVVDTQLSPAGRLDVLSKAEVHRLLDNRNGGLYELFRNCALAVLNSGSSTDNGKELLERYPSFEIDIIERERGIKLDIKGAPASAFVDGIMIKGIHEHLFSVLRDILFIHDEILLNPTFDLESSAGITDSVFHILRNANVLKPHIDPKLVVCWGGHSISREEYDYTKKVGYELGLRDMDICTGCGPGAMKGPMKGATIGHSKQRIDGGRYLGISEPGIIAAEAPNPIVNDLVIMPDIEKRLEAFVRAGHGIVIFPGGAGTTEEILYILGILLHPDNAELPFPLIFTGPLSSEDYFRQVDHFIGITLGPDAQKLYEIIIDDPARVARTMQDGVVEVRAFRKNKGDAYYYNWTLKIDHAFQQPFAPTHENMRNLSLHKNQERHLLAANLRRAFSGVVAGNVKESGIRAIEKYGHFEISGDPEIMEPMDALLAAFVLQGRMKLPGTAYTPCYRIIK</sequence>
<dbReference type="Proteomes" id="UP000627205">
    <property type="component" value="Unassembled WGS sequence"/>
</dbReference>
<dbReference type="InterPro" id="IPR021826">
    <property type="entry name" value="PpnN_C"/>
</dbReference>
<dbReference type="Pfam" id="PF03641">
    <property type="entry name" value="Lysine_decarbox"/>
    <property type="match status" value="1"/>
</dbReference>
<dbReference type="GO" id="GO:0005829">
    <property type="term" value="C:cytosol"/>
    <property type="evidence" value="ECO:0007669"/>
    <property type="project" value="TreeGrafter"/>
</dbReference>
<evidence type="ECO:0000256" key="3">
    <source>
        <dbReference type="ARBA" id="ARBA00031983"/>
    </source>
</evidence>
<evidence type="ECO:0000256" key="1">
    <source>
        <dbReference type="ARBA" id="ARBA00000274"/>
    </source>
</evidence>
<dbReference type="Pfam" id="PF14793">
    <property type="entry name" value="DUF4478"/>
    <property type="match status" value="1"/>
</dbReference>
<evidence type="ECO:0000313" key="7">
    <source>
        <dbReference type="Proteomes" id="UP000627205"/>
    </source>
</evidence>
<feature type="domain" description="Pyrimidine/purine nucleotide 5'-monophosphate nucleosidase C-terminal" evidence="4">
    <location>
        <begin position="337"/>
        <end position="455"/>
    </location>
</feature>
<dbReference type="PANTHER" id="PTHR43393">
    <property type="entry name" value="CYTOKININ RIBOSIDE 5'-MONOPHOSPHATE PHOSPHORIBOHYDROLASE"/>
    <property type="match status" value="1"/>
</dbReference>
<dbReference type="NCBIfam" id="NF038390">
    <property type="entry name" value="Nsidase_PpnN"/>
    <property type="match status" value="1"/>
</dbReference>
<dbReference type="InterPro" id="IPR037153">
    <property type="entry name" value="PpnN-like_sf"/>
</dbReference>
<dbReference type="EMBL" id="BMDP01000002">
    <property type="protein sequence ID" value="GGI54685.1"/>
    <property type="molecule type" value="Genomic_DNA"/>
</dbReference>
<evidence type="ECO:0000259" key="4">
    <source>
        <dbReference type="Pfam" id="PF11892"/>
    </source>
</evidence>
<dbReference type="Gene3D" id="3.40.50.450">
    <property type="match status" value="1"/>
</dbReference>
<dbReference type="AlphaFoldDB" id="A0A8J3AWL9"/>
<dbReference type="InterPro" id="IPR049788">
    <property type="entry name" value="PpnN"/>
</dbReference>
<name>A0A8J3AWL9_9BURK</name>
<dbReference type="SUPFAM" id="SSF102405">
    <property type="entry name" value="MCP/YpsA-like"/>
    <property type="match status" value="1"/>
</dbReference>
<protein>
    <recommendedName>
        <fullName evidence="3">AMP nucleosidase</fullName>
        <ecNumber evidence="2">3.2.2.4</ecNumber>
    </recommendedName>
    <alternativeName>
        <fullName evidence="3">AMP nucleosidase</fullName>
    </alternativeName>
</protein>
<keyword evidence="7" id="KW-1185">Reference proteome</keyword>
<dbReference type="InterPro" id="IPR031100">
    <property type="entry name" value="LOG_fam"/>
</dbReference>
<proteinExistence type="predicted"/>
<feature type="domain" description="Pyrimidine/purine nucleotide 5'-monophosphate nucleosidase N-terminal" evidence="5">
    <location>
        <begin position="9"/>
        <end position="116"/>
    </location>
</feature>
<accession>A0A8J3AWL9</accession>
<organism evidence="6 7">
    <name type="scientific">Oxalicibacterium solurbis</name>
    <dbReference type="NCBI Taxonomy" id="69280"/>
    <lineage>
        <taxon>Bacteria</taxon>
        <taxon>Pseudomonadati</taxon>
        <taxon>Pseudomonadota</taxon>
        <taxon>Betaproteobacteria</taxon>
        <taxon>Burkholderiales</taxon>
        <taxon>Oxalobacteraceae</taxon>
        <taxon>Oxalicibacterium</taxon>
    </lineage>
</organism>
<dbReference type="RefSeq" id="WP_188420891.1">
    <property type="nucleotide sequence ID" value="NZ_BMDP01000002.1"/>
</dbReference>
<dbReference type="Pfam" id="PF11892">
    <property type="entry name" value="PpnN_C"/>
    <property type="match status" value="1"/>
</dbReference>
<dbReference type="GO" id="GO:0008714">
    <property type="term" value="F:AMP nucleosidase activity"/>
    <property type="evidence" value="ECO:0007669"/>
    <property type="project" value="UniProtKB-EC"/>
</dbReference>
<comment type="catalytic activity">
    <reaction evidence="1">
        <text>AMP + H2O = D-ribose 5-phosphate + adenine</text>
        <dbReference type="Rhea" id="RHEA:20129"/>
        <dbReference type="ChEBI" id="CHEBI:15377"/>
        <dbReference type="ChEBI" id="CHEBI:16708"/>
        <dbReference type="ChEBI" id="CHEBI:78346"/>
        <dbReference type="ChEBI" id="CHEBI:456215"/>
        <dbReference type="EC" id="3.2.2.4"/>
    </reaction>
</comment>
<dbReference type="EC" id="3.2.2.4" evidence="2"/>
<reference evidence="6" key="2">
    <citation type="submission" date="2020-09" db="EMBL/GenBank/DDBJ databases">
        <authorList>
            <person name="Sun Q."/>
            <person name="Sedlacek I."/>
        </authorList>
    </citation>
    <scope>NUCLEOTIDE SEQUENCE</scope>
    <source>
        <strain evidence="6">CCM 7664</strain>
    </source>
</reference>
<gene>
    <name evidence="6" type="ORF">GCM10011430_18590</name>
</gene>
<dbReference type="PANTHER" id="PTHR43393:SF1">
    <property type="entry name" value="PYRIMIDINE_PURINE NUCLEOTIDE 5'-MONOPHOSPHATE NUCLEOSIDASE"/>
    <property type="match status" value="1"/>
</dbReference>
<dbReference type="InterPro" id="IPR027820">
    <property type="entry name" value="PpnN_N"/>
</dbReference>
<reference evidence="6" key="1">
    <citation type="journal article" date="2014" name="Int. J. Syst. Evol. Microbiol.">
        <title>Complete genome sequence of Corynebacterium casei LMG S-19264T (=DSM 44701T), isolated from a smear-ripened cheese.</title>
        <authorList>
            <consortium name="US DOE Joint Genome Institute (JGI-PGF)"/>
            <person name="Walter F."/>
            <person name="Albersmeier A."/>
            <person name="Kalinowski J."/>
            <person name="Ruckert C."/>
        </authorList>
    </citation>
    <scope>NUCLEOTIDE SEQUENCE</scope>
    <source>
        <strain evidence="6">CCM 7664</strain>
    </source>
</reference>
<evidence type="ECO:0000256" key="2">
    <source>
        <dbReference type="ARBA" id="ARBA00011985"/>
    </source>
</evidence>
<comment type="caution">
    <text evidence="6">The sequence shown here is derived from an EMBL/GenBank/DDBJ whole genome shotgun (WGS) entry which is preliminary data.</text>
</comment>
<evidence type="ECO:0000313" key="6">
    <source>
        <dbReference type="EMBL" id="GGI54685.1"/>
    </source>
</evidence>
<evidence type="ECO:0000259" key="5">
    <source>
        <dbReference type="Pfam" id="PF14793"/>
    </source>
</evidence>